<dbReference type="Gene3D" id="3.30.830.10">
    <property type="entry name" value="Metalloenzyme, LuxS/M16 peptidase-like"/>
    <property type="match status" value="1"/>
</dbReference>
<name>A0A3D2SJ99_9GAMM</name>
<dbReference type="InterPro" id="IPR011249">
    <property type="entry name" value="Metalloenz_LuxS/M16"/>
</dbReference>
<comment type="caution">
    <text evidence="1">The sequence shown here is derived from an EMBL/GenBank/DDBJ whole genome shotgun (WGS) entry which is preliminary data.</text>
</comment>
<proteinExistence type="predicted"/>
<feature type="non-terminal residue" evidence="1">
    <location>
        <position position="1"/>
    </location>
</feature>
<protein>
    <submittedName>
        <fullName evidence="1">Peptidase M16</fullName>
    </submittedName>
</protein>
<accession>A0A3D2SJ99</accession>
<dbReference type="GO" id="GO:0046872">
    <property type="term" value="F:metal ion binding"/>
    <property type="evidence" value="ECO:0007669"/>
    <property type="project" value="InterPro"/>
</dbReference>
<organism evidence="1 2">
    <name type="scientific">Acinetobacter ursingii</name>
    <dbReference type="NCBI Taxonomy" id="108980"/>
    <lineage>
        <taxon>Bacteria</taxon>
        <taxon>Pseudomonadati</taxon>
        <taxon>Pseudomonadota</taxon>
        <taxon>Gammaproteobacteria</taxon>
        <taxon>Moraxellales</taxon>
        <taxon>Moraxellaceae</taxon>
        <taxon>Acinetobacter</taxon>
    </lineage>
</organism>
<dbReference type="EMBL" id="DPVE01000088">
    <property type="protein sequence ID" value="HCK29526.1"/>
    <property type="molecule type" value="Genomic_DNA"/>
</dbReference>
<dbReference type="SUPFAM" id="SSF63411">
    <property type="entry name" value="LuxS/MPP-like metallohydrolase"/>
    <property type="match status" value="1"/>
</dbReference>
<evidence type="ECO:0000313" key="2">
    <source>
        <dbReference type="Proteomes" id="UP000263596"/>
    </source>
</evidence>
<sequence>PHQLEEAILGLVSSMDKPGSPAGEAITACYALLHARTPAFRKTLRERLLNVTLEDLQRVAQQYLIDQKPIKAVVAPFAKREQLEQLGFQIKQVD</sequence>
<reference evidence="1 2" key="1">
    <citation type="journal article" date="2018" name="Nat. Biotechnol.">
        <title>A standardized bacterial taxonomy based on genome phylogeny substantially revises the tree of life.</title>
        <authorList>
            <person name="Parks D.H."/>
            <person name="Chuvochina M."/>
            <person name="Waite D.W."/>
            <person name="Rinke C."/>
            <person name="Skarshewski A."/>
            <person name="Chaumeil P.A."/>
            <person name="Hugenholtz P."/>
        </authorList>
    </citation>
    <scope>NUCLEOTIDE SEQUENCE [LARGE SCALE GENOMIC DNA]</scope>
    <source>
        <strain evidence="1">UBA9669</strain>
    </source>
</reference>
<gene>
    <name evidence="1" type="ORF">DHW29_04595</name>
</gene>
<dbReference type="Proteomes" id="UP000263596">
    <property type="component" value="Unassembled WGS sequence"/>
</dbReference>
<evidence type="ECO:0000313" key="1">
    <source>
        <dbReference type="EMBL" id="HCK29526.1"/>
    </source>
</evidence>
<dbReference type="AlphaFoldDB" id="A0A3D2SJ99"/>